<dbReference type="AlphaFoldDB" id="A0A3A1U2P0"/>
<reference evidence="3" key="1">
    <citation type="submission" date="2018-09" db="EMBL/GenBank/DDBJ databases">
        <authorList>
            <person name="Kim I."/>
        </authorList>
    </citation>
    <scope>NUCLEOTIDE SEQUENCE [LARGE SCALE GENOMIC DNA]</scope>
    <source>
        <strain evidence="3">DD4a</strain>
    </source>
</reference>
<evidence type="ECO:0000256" key="1">
    <source>
        <dbReference type="SAM" id="Phobius"/>
    </source>
</evidence>
<dbReference type="RefSeq" id="WP_119482437.1">
    <property type="nucleotide sequence ID" value="NZ_QXTG01000002.1"/>
</dbReference>
<dbReference type="Proteomes" id="UP000265742">
    <property type="component" value="Unassembled WGS sequence"/>
</dbReference>
<comment type="caution">
    <text evidence="2">The sequence shown here is derived from an EMBL/GenBank/DDBJ whole genome shotgun (WGS) entry which is preliminary data.</text>
</comment>
<accession>A0A3A1U2P0</accession>
<evidence type="ECO:0000313" key="2">
    <source>
        <dbReference type="EMBL" id="RIX28127.1"/>
    </source>
</evidence>
<organism evidence="2 3">
    <name type="scientific">Amnibacterium setariae</name>
    <dbReference type="NCBI Taxonomy" id="2306585"/>
    <lineage>
        <taxon>Bacteria</taxon>
        <taxon>Bacillati</taxon>
        <taxon>Actinomycetota</taxon>
        <taxon>Actinomycetes</taxon>
        <taxon>Micrococcales</taxon>
        <taxon>Microbacteriaceae</taxon>
        <taxon>Amnibacterium</taxon>
    </lineage>
</organism>
<gene>
    <name evidence="2" type="ORF">D1781_11635</name>
</gene>
<keyword evidence="1" id="KW-0472">Membrane</keyword>
<keyword evidence="3" id="KW-1185">Reference proteome</keyword>
<dbReference type="EMBL" id="QXTG01000002">
    <property type="protein sequence ID" value="RIX28127.1"/>
    <property type="molecule type" value="Genomic_DNA"/>
</dbReference>
<evidence type="ECO:0000313" key="3">
    <source>
        <dbReference type="Proteomes" id="UP000265742"/>
    </source>
</evidence>
<name>A0A3A1U2P0_9MICO</name>
<keyword evidence="1" id="KW-1133">Transmembrane helix</keyword>
<feature type="transmembrane region" description="Helical" evidence="1">
    <location>
        <begin position="21"/>
        <end position="40"/>
    </location>
</feature>
<proteinExistence type="predicted"/>
<keyword evidence="1" id="KW-0812">Transmembrane</keyword>
<sequence>MSWSSPEERERRLRRARLANRIAIGAFAVALVALVVLLVLDGPSPMLLLAGLLVVVSTVRTALRLRAIGRALAVPPEG</sequence>
<feature type="transmembrane region" description="Helical" evidence="1">
    <location>
        <begin position="46"/>
        <end position="63"/>
    </location>
</feature>
<protein>
    <submittedName>
        <fullName evidence="2">Uncharacterized protein</fullName>
    </submittedName>
</protein>